<dbReference type="OrthoDB" id="281390at2"/>
<keyword evidence="2" id="KW-1185">Reference proteome</keyword>
<accession>A0A517LVE5</accession>
<protein>
    <submittedName>
        <fullName evidence="1">Uncharacterized protein</fullName>
    </submittedName>
</protein>
<organism evidence="1 2">
    <name type="scientific">Rosistilla ulvae</name>
    <dbReference type="NCBI Taxonomy" id="1930277"/>
    <lineage>
        <taxon>Bacteria</taxon>
        <taxon>Pseudomonadati</taxon>
        <taxon>Planctomycetota</taxon>
        <taxon>Planctomycetia</taxon>
        <taxon>Pirellulales</taxon>
        <taxon>Pirellulaceae</taxon>
        <taxon>Rosistilla</taxon>
    </lineage>
</organism>
<sequence length="145" mass="15644">MGPGLQLLAITSAVDLASQVGSLARGAVGNFADLVTPHASDVASESTATPSDSSADQLNRIHAALADHLQRLGLSEQTPFQIEVQVDGELRIQADHAERLGIEDAILRDDALVAEIRQYAQRQSTPSESYFVHWPPLEQAEMFRG</sequence>
<evidence type="ECO:0000313" key="1">
    <source>
        <dbReference type="EMBL" id="QDS86591.1"/>
    </source>
</evidence>
<reference evidence="1 2" key="1">
    <citation type="submission" date="2019-02" db="EMBL/GenBank/DDBJ databases">
        <title>Deep-cultivation of Planctomycetes and their phenomic and genomic characterization uncovers novel biology.</title>
        <authorList>
            <person name="Wiegand S."/>
            <person name="Jogler M."/>
            <person name="Boedeker C."/>
            <person name="Pinto D."/>
            <person name="Vollmers J."/>
            <person name="Rivas-Marin E."/>
            <person name="Kohn T."/>
            <person name="Peeters S.H."/>
            <person name="Heuer A."/>
            <person name="Rast P."/>
            <person name="Oberbeckmann S."/>
            <person name="Bunk B."/>
            <person name="Jeske O."/>
            <person name="Meyerdierks A."/>
            <person name="Storesund J.E."/>
            <person name="Kallscheuer N."/>
            <person name="Luecker S."/>
            <person name="Lage O.M."/>
            <person name="Pohl T."/>
            <person name="Merkel B.J."/>
            <person name="Hornburger P."/>
            <person name="Mueller R.-W."/>
            <person name="Bruemmer F."/>
            <person name="Labrenz M."/>
            <person name="Spormann A.M."/>
            <person name="Op den Camp H."/>
            <person name="Overmann J."/>
            <person name="Amann R."/>
            <person name="Jetten M.S.M."/>
            <person name="Mascher T."/>
            <person name="Medema M.H."/>
            <person name="Devos D.P."/>
            <person name="Kaster A.-K."/>
            <person name="Ovreas L."/>
            <person name="Rohde M."/>
            <person name="Galperin M.Y."/>
            <person name="Jogler C."/>
        </authorList>
    </citation>
    <scope>NUCLEOTIDE SEQUENCE [LARGE SCALE GENOMIC DNA]</scope>
    <source>
        <strain evidence="1 2">EC9</strain>
    </source>
</reference>
<gene>
    <name evidence="1" type="ORF">EC9_07580</name>
</gene>
<name>A0A517LVE5_9BACT</name>
<proteinExistence type="predicted"/>
<dbReference type="AlphaFoldDB" id="A0A517LVE5"/>
<dbReference type="EMBL" id="CP036261">
    <property type="protein sequence ID" value="QDS86591.1"/>
    <property type="molecule type" value="Genomic_DNA"/>
</dbReference>
<evidence type="ECO:0000313" key="2">
    <source>
        <dbReference type="Proteomes" id="UP000319557"/>
    </source>
</evidence>
<dbReference type="Proteomes" id="UP000319557">
    <property type="component" value="Chromosome"/>
</dbReference>
<dbReference type="RefSeq" id="WP_145342433.1">
    <property type="nucleotide sequence ID" value="NZ_CP036261.1"/>
</dbReference>
<dbReference type="KEGG" id="ruv:EC9_07580"/>